<evidence type="ECO:0000313" key="3">
    <source>
        <dbReference type="EMBL" id="QJD86729.1"/>
    </source>
</evidence>
<dbReference type="PANTHER" id="PTHR33308">
    <property type="entry name" value="PEPTIDOGLYCAN HYDROLASE FLGJ"/>
    <property type="match status" value="1"/>
</dbReference>
<gene>
    <name evidence="3" type="ORF">HH215_28535</name>
</gene>
<dbReference type="SMART" id="SM00047">
    <property type="entry name" value="LYZ2"/>
    <property type="match status" value="1"/>
</dbReference>
<dbReference type="Proteomes" id="UP000502248">
    <property type="component" value="Chromosome"/>
</dbReference>
<keyword evidence="4" id="KW-1185">Reference proteome</keyword>
<dbReference type="InterPro" id="IPR002901">
    <property type="entry name" value="MGlyc_endo_b_GlcNAc-like_dom"/>
</dbReference>
<evidence type="ECO:0000259" key="2">
    <source>
        <dbReference type="SMART" id="SM00047"/>
    </source>
</evidence>
<dbReference type="InterPro" id="IPR051056">
    <property type="entry name" value="Glycosyl_Hydrolase_73"/>
</dbReference>
<sequence length="258" mass="28173">MAKLSKSQFIAALAPMAIRVRQEGSPLFPSVRLAQNLLETGGVIHPWNNLGGIKVGSGKANAYWHGQWVRKGTWEVENGTTVDTSALFRAYDSVYDFYKDQDLLFQLSRYERVRKAQSPSQQAEALRLCGYATDPQYGAKIISIIQANKLTQYDDLAAPVDNNPKPAVTLVPISVNGVQVAEGQTSDSQTWVPARVVGESLQIKVGWNGQSVTANGIILATRLIDGKGYVPIRDLAAANPKAKVAWNKETHAVDILLN</sequence>
<dbReference type="Gene3D" id="1.10.530.10">
    <property type="match status" value="1"/>
</dbReference>
<feature type="domain" description="Mannosyl-glycoprotein endo-beta-N-acetylglucosamidase-like" evidence="2">
    <location>
        <begin position="3"/>
        <end position="154"/>
    </location>
</feature>
<dbReference type="RefSeq" id="WP_169282975.1">
    <property type="nucleotide sequence ID" value="NZ_CP051680.1"/>
</dbReference>
<keyword evidence="1" id="KW-0378">Hydrolase</keyword>
<reference evidence="3 4" key="1">
    <citation type="submission" date="2020-04" db="EMBL/GenBank/DDBJ databases">
        <title>Genome sequencing of novel species.</title>
        <authorList>
            <person name="Heo J."/>
            <person name="Kim S.-J."/>
            <person name="Kim J.-S."/>
            <person name="Hong S.-B."/>
            <person name="Kwon S.-W."/>
        </authorList>
    </citation>
    <scope>NUCLEOTIDE SEQUENCE [LARGE SCALE GENOMIC DNA]</scope>
    <source>
        <strain evidence="3 4">MFER-1</strain>
    </source>
</reference>
<dbReference type="PANTHER" id="PTHR33308:SF9">
    <property type="entry name" value="PEPTIDOGLYCAN HYDROLASE FLGJ"/>
    <property type="match status" value="1"/>
</dbReference>
<dbReference type="GO" id="GO:0071973">
    <property type="term" value="P:bacterial-type flagellum-dependent cell motility"/>
    <property type="evidence" value="ECO:0007669"/>
    <property type="project" value="TreeGrafter"/>
</dbReference>
<organism evidence="3 4">
    <name type="scientific">Cohnella herbarum</name>
    <dbReference type="NCBI Taxonomy" id="2728023"/>
    <lineage>
        <taxon>Bacteria</taxon>
        <taxon>Bacillati</taxon>
        <taxon>Bacillota</taxon>
        <taxon>Bacilli</taxon>
        <taxon>Bacillales</taxon>
        <taxon>Paenibacillaceae</taxon>
        <taxon>Cohnella</taxon>
    </lineage>
</organism>
<dbReference type="EMBL" id="CP051680">
    <property type="protein sequence ID" value="QJD86729.1"/>
    <property type="molecule type" value="Genomic_DNA"/>
</dbReference>
<dbReference type="AlphaFoldDB" id="A0A7Z2VPI4"/>
<dbReference type="KEGG" id="cheb:HH215_28535"/>
<evidence type="ECO:0000256" key="1">
    <source>
        <dbReference type="ARBA" id="ARBA00022801"/>
    </source>
</evidence>
<proteinExistence type="predicted"/>
<name>A0A7Z2VPI4_9BACL</name>
<protein>
    <recommendedName>
        <fullName evidence="2">Mannosyl-glycoprotein endo-beta-N-acetylglucosamidase-like domain-containing protein</fullName>
    </recommendedName>
</protein>
<dbReference type="GO" id="GO:0004040">
    <property type="term" value="F:amidase activity"/>
    <property type="evidence" value="ECO:0007669"/>
    <property type="project" value="InterPro"/>
</dbReference>
<accession>A0A7Z2VPI4</accession>
<dbReference type="Pfam" id="PF01832">
    <property type="entry name" value="Glucosaminidase"/>
    <property type="match status" value="1"/>
</dbReference>
<evidence type="ECO:0000313" key="4">
    <source>
        <dbReference type="Proteomes" id="UP000502248"/>
    </source>
</evidence>
<dbReference type="PRINTS" id="PR01002">
    <property type="entry name" value="FLGFLGJ"/>
</dbReference>